<dbReference type="InterPro" id="IPR040442">
    <property type="entry name" value="Pyrv_kinase-like_dom_sf"/>
</dbReference>
<evidence type="ECO:0000313" key="1">
    <source>
        <dbReference type="EMBL" id="SHN09424.1"/>
    </source>
</evidence>
<keyword evidence="2" id="KW-1185">Reference proteome</keyword>
<dbReference type="InterPro" id="IPR039556">
    <property type="entry name" value="ICL/PEPM"/>
</dbReference>
<dbReference type="RefSeq" id="WP_235860657.1">
    <property type="nucleotide sequence ID" value="NZ_FRBW01000005.1"/>
</dbReference>
<reference evidence="1 2" key="1">
    <citation type="submission" date="2016-11" db="EMBL/GenBank/DDBJ databases">
        <authorList>
            <person name="Jaros S."/>
            <person name="Januszkiewicz K."/>
            <person name="Wedrychowicz H."/>
        </authorList>
    </citation>
    <scope>NUCLEOTIDE SEQUENCE [LARGE SCALE GENOMIC DNA]</scope>
    <source>
        <strain evidence="1 2">DSM 22153</strain>
    </source>
</reference>
<dbReference type="EMBL" id="FRBW01000005">
    <property type="protein sequence ID" value="SHN09424.1"/>
    <property type="molecule type" value="Genomic_DNA"/>
</dbReference>
<dbReference type="SUPFAM" id="SSF51621">
    <property type="entry name" value="Phosphoenolpyruvate/pyruvate domain"/>
    <property type="match status" value="1"/>
</dbReference>
<accession>A0A1M7P0G2</accession>
<dbReference type="Pfam" id="PF13714">
    <property type="entry name" value="PEP_mutase"/>
    <property type="match status" value="1"/>
</dbReference>
<dbReference type="Proteomes" id="UP000186002">
    <property type="component" value="Unassembled WGS sequence"/>
</dbReference>
<protein>
    <submittedName>
        <fullName evidence="1">2-Methylisocitrate lyase, PEP mutase family</fullName>
    </submittedName>
</protein>
<dbReference type="InterPro" id="IPR015813">
    <property type="entry name" value="Pyrv/PenolPyrv_kinase-like_dom"/>
</dbReference>
<gene>
    <name evidence="1" type="ORF">SAMN05444272_4061</name>
</gene>
<dbReference type="PANTHER" id="PTHR42905">
    <property type="entry name" value="PHOSPHOENOLPYRUVATE CARBOXYLASE"/>
    <property type="match status" value="1"/>
</dbReference>
<organism evidence="1 2">
    <name type="scientific">Roseibium suaedae</name>
    <dbReference type="NCBI Taxonomy" id="735517"/>
    <lineage>
        <taxon>Bacteria</taxon>
        <taxon>Pseudomonadati</taxon>
        <taxon>Pseudomonadota</taxon>
        <taxon>Alphaproteobacteria</taxon>
        <taxon>Hyphomicrobiales</taxon>
        <taxon>Stappiaceae</taxon>
        <taxon>Roseibium</taxon>
    </lineage>
</organism>
<dbReference type="GO" id="GO:0016829">
    <property type="term" value="F:lyase activity"/>
    <property type="evidence" value="ECO:0007669"/>
    <property type="project" value="UniProtKB-KW"/>
</dbReference>
<dbReference type="STRING" id="735517.SAMN05444272_4061"/>
<dbReference type="Gene3D" id="3.20.20.60">
    <property type="entry name" value="Phosphoenolpyruvate-binding domains"/>
    <property type="match status" value="1"/>
</dbReference>
<evidence type="ECO:0000313" key="2">
    <source>
        <dbReference type="Proteomes" id="UP000186002"/>
    </source>
</evidence>
<dbReference type="PANTHER" id="PTHR42905:SF2">
    <property type="entry name" value="PHOSPHOENOLPYRUVATE CARBOXYLASE FAMILY PROTEIN"/>
    <property type="match status" value="1"/>
</dbReference>
<dbReference type="AlphaFoldDB" id="A0A1M7P0G2"/>
<name>A0A1M7P0G2_9HYPH</name>
<keyword evidence="1" id="KW-0456">Lyase</keyword>
<proteinExistence type="predicted"/>
<sequence length="302" mass="31758">MTLASNDTQPLALMSGPARLKDLLSAGALVAAPGAPDCLTARMIAQAGFPAVYMTGLGATAVRIGQPDLGLLTQTEMANHARSMVRAVPLPVIADADTGYGGPLNVRRTVEEYVQAGVAAMHLEDQESPKRCGQLAGVRLVPVRDAELRISAAVSARQQAGSDMLIIGRTDALQTEGLEAALNRARRYRDLGADLAFVDGVKTRKEVEGIARGLEGPKVVSLVDGTDAASLSRAELMEMGFQIALYAVTTLFAAGAAIREALAHLARAGTSDGLAGQMTYAEFCDAVDLSRFQRFAHEHEAS</sequence>
<dbReference type="CDD" id="cd00377">
    <property type="entry name" value="ICL_PEPM"/>
    <property type="match status" value="1"/>
</dbReference>